<protein>
    <submittedName>
        <fullName evidence="2">Alpha/beta-hydrolase</fullName>
    </submittedName>
</protein>
<name>A0A1Y1YPJ9_9FUNG</name>
<dbReference type="GO" id="GO:0051225">
    <property type="term" value="P:spindle assembly"/>
    <property type="evidence" value="ECO:0007669"/>
    <property type="project" value="InterPro"/>
</dbReference>
<proteinExistence type="predicted"/>
<evidence type="ECO:0000313" key="3">
    <source>
        <dbReference type="Proteomes" id="UP000193498"/>
    </source>
</evidence>
<dbReference type="InParanoid" id="A0A1Y1YPJ9"/>
<dbReference type="InterPro" id="IPR001031">
    <property type="entry name" value="Thioesterase"/>
</dbReference>
<comment type="caution">
    <text evidence="2">The sequence shown here is derived from an EMBL/GenBank/DDBJ whole genome shotgun (WGS) entry which is preliminary data.</text>
</comment>
<dbReference type="SMART" id="SM00824">
    <property type="entry name" value="PKS_TE"/>
    <property type="match status" value="1"/>
</dbReference>
<dbReference type="Pfam" id="PF14735">
    <property type="entry name" value="HAUS4"/>
    <property type="match status" value="1"/>
</dbReference>
<dbReference type="Proteomes" id="UP000193498">
    <property type="component" value="Unassembled WGS sequence"/>
</dbReference>
<dbReference type="InterPro" id="IPR020802">
    <property type="entry name" value="TesA-like"/>
</dbReference>
<dbReference type="InterPro" id="IPR029327">
    <property type="entry name" value="HAUS4"/>
</dbReference>
<keyword evidence="3" id="KW-1185">Reference proteome</keyword>
<dbReference type="AlphaFoldDB" id="A0A1Y1YPJ9"/>
<dbReference type="EMBL" id="MCFE01000093">
    <property type="protein sequence ID" value="ORX99753.1"/>
    <property type="molecule type" value="Genomic_DNA"/>
</dbReference>
<dbReference type="PANTHER" id="PTHR16219">
    <property type="entry name" value="AUGMIN SUBUNIT 4 FAMILY MEMBER"/>
    <property type="match status" value="1"/>
</dbReference>
<dbReference type="STRING" id="1314790.A0A1Y1YPJ9"/>
<dbReference type="OrthoDB" id="10253869at2759"/>
<gene>
    <name evidence="2" type="ORF">K493DRAFT_299251</name>
</gene>
<dbReference type="GO" id="GO:0070652">
    <property type="term" value="C:HAUS complex"/>
    <property type="evidence" value="ECO:0007669"/>
    <property type="project" value="InterPro"/>
</dbReference>
<accession>A0A1Y1YPJ9</accession>
<organism evidence="2 3">
    <name type="scientific">Basidiobolus meristosporus CBS 931.73</name>
    <dbReference type="NCBI Taxonomy" id="1314790"/>
    <lineage>
        <taxon>Eukaryota</taxon>
        <taxon>Fungi</taxon>
        <taxon>Fungi incertae sedis</taxon>
        <taxon>Zoopagomycota</taxon>
        <taxon>Entomophthoromycotina</taxon>
        <taxon>Basidiobolomycetes</taxon>
        <taxon>Basidiobolales</taxon>
        <taxon>Basidiobolaceae</taxon>
        <taxon>Basidiobolus</taxon>
    </lineage>
</organism>
<evidence type="ECO:0000313" key="2">
    <source>
        <dbReference type="EMBL" id="ORX99753.1"/>
    </source>
</evidence>
<feature type="domain" description="Thioesterase TesA-like" evidence="1">
    <location>
        <begin position="47"/>
        <end position="236"/>
    </location>
</feature>
<dbReference type="InterPro" id="IPR029058">
    <property type="entry name" value="AB_hydrolase_fold"/>
</dbReference>
<dbReference type="GO" id="GO:0051011">
    <property type="term" value="F:microtubule minus-end binding"/>
    <property type="evidence" value="ECO:0007669"/>
    <property type="project" value="TreeGrafter"/>
</dbReference>
<dbReference type="GO" id="GO:0016787">
    <property type="term" value="F:hydrolase activity"/>
    <property type="evidence" value="ECO:0007669"/>
    <property type="project" value="UniProtKB-KW"/>
</dbReference>
<reference evidence="2 3" key="1">
    <citation type="submission" date="2016-07" db="EMBL/GenBank/DDBJ databases">
        <title>Pervasive Adenine N6-methylation of Active Genes in Fungi.</title>
        <authorList>
            <consortium name="DOE Joint Genome Institute"/>
            <person name="Mondo S.J."/>
            <person name="Dannebaum R.O."/>
            <person name="Kuo R.C."/>
            <person name="Labutti K."/>
            <person name="Haridas S."/>
            <person name="Kuo A."/>
            <person name="Salamov A."/>
            <person name="Ahrendt S.R."/>
            <person name="Lipzen A."/>
            <person name="Sullivan W."/>
            <person name="Andreopoulos W.B."/>
            <person name="Clum A."/>
            <person name="Lindquist E."/>
            <person name="Daum C."/>
            <person name="Ramamoorthy G.K."/>
            <person name="Gryganskyi A."/>
            <person name="Culley D."/>
            <person name="Magnuson J.K."/>
            <person name="James T.Y."/>
            <person name="O'Malley M.A."/>
            <person name="Stajich J.E."/>
            <person name="Spatafora J.W."/>
            <person name="Visel A."/>
            <person name="Grigoriev I.V."/>
        </authorList>
    </citation>
    <scope>NUCLEOTIDE SEQUENCE [LARGE SCALE GENOMIC DNA]</scope>
    <source>
        <strain evidence="2 3">CBS 931.73</strain>
    </source>
</reference>
<evidence type="ECO:0000259" key="1">
    <source>
        <dbReference type="SMART" id="SM00824"/>
    </source>
</evidence>
<dbReference type="SUPFAM" id="SSF53474">
    <property type="entry name" value="alpha/beta-Hydrolases"/>
    <property type="match status" value="1"/>
</dbReference>
<dbReference type="Pfam" id="PF00975">
    <property type="entry name" value="Thioesterase"/>
    <property type="match status" value="1"/>
</dbReference>
<dbReference type="Gene3D" id="3.40.50.1820">
    <property type="entry name" value="alpha/beta hydrolase"/>
    <property type="match status" value="1"/>
</dbReference>
<dbReference type="PANTHER" id="PTHR16219:SF1">
    <property type="entry name" value="HAUS AUGMIN-LIKE COMPLEX SUBUNIT 4"/>
    <property type="match status" value="1"/>
</dbReference>
<sequence>MQYPTIRQLAEHLDTSILNKGVVHGYNPVVPLQVTGSGVPIFFVHPGVGEVLIFVNLAKYFANERPFYALRARGFDNNPYFESMEEMADIYTAAIRKTQPKGPQAVAGYSYGGVVAFEIAKRLEAQGEKMAFVGLVNIPPHIKPRMLELDWTGGFLNLSYFLDLITKEEATRVSPYLHTLPREEQINHIWSKASPDRIKELEIDRTQLENYEPSGTVAQVSVLYAIPLAGKKEDWLDGMLMKWDGFTRQANSYIGVPGAHYTLMNHHYVPYFQKYLKAGILTREHGVHTLANPDMSALTRQSVYQAVLERANSFCPFYSQSFGMKTSTSNLVAYKEIPHTLVPSQLLEDNPGFANLLEDLENNYLTPSGASRELNSVPSVEQLTKCKKSYFESLAIYQELVQLLQDPDEALPTQVHQAVRNAFHESEGHRYILETFPENCSLLGPSGNGLTTSLKELDRESVRENIVPAIKQRLQRKLDEVTTFNSENNELLLQDITKQKSELEELSINVHQKDIRYLNYLETYQMILRSCIPPLWGLLENYKLRDGVTKQVATDDWLELNWDHIGDRIRLLQAETEAEIYNPKIYKCLVNIRQNLTDASTAVHKSIKQGEAQLQQYSLLGEEFQRVLKNYQAIQERILKIMDDIKTLSRH</sequence>
<keyword evidence="2" id="KW-0378">Hydrolase</keyword>